<sequence length="197" mass="20677">MESQDNDRSNTLQATAAGPSGSSYRPISVRYFKGHSYYSYPDPDPSDSDSDCCETEGADEAGVHATADAGPRDATAAGVAPHGYLYPGGSLNSFKTISSTGTPEEVLNPFRALDAAATREEELSAVLGPAERSEEDSMPNSGNTPGEILNPLSSLSEIHPSQALSQDSHPAGQADSMTPTLVPATTVSTPRSRFELR</sequence>
<dbReference type="EMBL" id="ML208330">
    <property type="protein sequence ID" value="TFK69483.1"/>
    <property type="molecule type" value="Genomic_DNA"/>
</dbReference>
<accession>A0ACD3AUU7</accession>
<proteinExistence type="predicted"/>
<evidence type="ECO:0000313" key="2">
    <source>
        <dbReference type="Proteomes" id="UP000308600"/>
    </source>
</evidence>
<organism evidence="1 2">
    <name type="scientific">Pluteus cervinus</name>
    <dbReference type="NCBI Taxonomy" id="181527"/>
    <lineage>
        <taxon>Eukaryota</taxon>
        <taxon>Fungi</taxon>
        <taxon>Dikarya</taxon>
        <taxon>Basidiomycota</taxon>
        <taxon>Agaricomycotina</taxon>
        <taxon>Agaricomycetes</taxon>
        <taxon>Agaricomycetidae</taxon>
        <taxon>Agaricales</taxon>
        <taxon>Pluteineae</taxon>
        <taxon>Pluteaceae</taxon>
        <taxon>Pluteus</taxon>
    </lineage>
</organism>
<name>A0ACD3AUU7_9AGAR</name>
<evidence type="ECO:0000313" key="1">
    <source>
        <dbReference type="EMBL" id="TFK69483.1"/>
    </source>
</evidence>
<keyword evidence="2" id="KW-1185">Reference proteome</keyword>
<dbReference type="Proteomes" id="UP000308600">
    <property type="component" value="Unassembled WGS sequence"/>
</dbReference>
<reference evidence="1 2" key="1">
    <citation type="journal article" date="2019" name="Nat. Ecol. Evol.">
        <title>Megaphylogeny resolves global patterns of mushroom evolution.</title>
        <authorList>
            <person name="Varga T."/>
            <person name="Krizsan K."/>
            <person name="Foldi C."/>
            <person name="Dima B."/>
            <person name="Sanchez-Garcia M."/>
            <person name="Sanchez-Ramirez S."/>
            <person name="Szollosi G.J."/>
            <person name="Szarkandi J.G."/>
            <person name="Papp V."/>
            <person name="Albert L."/>
            <person name="Andreopoulos W."/>
            <person name="Angelini C."/>
            <person name="Antonin V."/>
            <person name="Barry K.W."/>
            <person name="Bougher N.L."/>
            <person name="Buchanan P."/>
            <person name="Buyck B."/>
            <person name="Bense V."/>
            <person name="Catcheside P."/>
            <person name="Chovatia M."/>
            <person name="Cooper J."/>
            <person name="Damon W."/>
            <person name="Desjardin D."/>
            <person name="Finy P."/>
            <person name="Geml J."/>
            <person name="Haridas S."/>
            <person name="Hughes K."/>
            <person name="Justo A."/>
            <person name="Karasinski D."/>
            <person name="Kautmanova I."/>
            <person name="Kiss B."/>
            <person name="Kocsube S."/>
            <person name="Kotiranta H."/>
            <person name="LaButti K.M."/>
            <person name="Lechner B.E."/>
            <person name="Liimatainen K."/>
            <person name="Lipzen A."/>
            <person name="Lukacs Z."/>
            <person name="Mihaltcheva S."/>
            <person name="Morgado L.N."/>
            <person name="Niskanen T."/>
            <person name="Noordeloos M.E."/>
            <person name="Ohm R.A."/>
            <person name="Ortiz-Santana B."/>
            <person name="Ovrebo C."/>
            <person name="Racz N."/>
            <person name="Riley R."/>
            <person name="Savchenko A."/>
            <person name="Shiryaev A."/>
            <person name="Soop K."/>
            <person name="Spirin V."/>
            <person name="Szebenyi C."/>
            <person name="Tomsovsky M."/>
            <person name="Tulloss R.E."/>
            <person name="Uehling J."/>
            <person name="Grigoriev I.V."/>
            <person name="Vagvolgyi C."/>
            <person name="Papp T."/>
            <person name="Martin F.M."/>
            <person name="Miettinen O."/>
            <person name="Hibbett D.S."/>
            <person name="Nagy L.G."/>
        </authorList>
    </citation>
    <scope>NUCLEOTIDE SEQUENCE [LARGE SCALE GENOMIC DNA]</scope>
    <source>
        <strain evidence="1 2">NL-1719</strain>
    </source>
</reference>
<gene>
    <name evidence="1" type="ORF">BDN72DRAFT_959552</name>
</gene>
<protein>
    <submittedName>
        <fullName evidence="1">Uncharacterized protein</fullName>
    </submittedName>
</protein>